<protein>
    <recommendedName>
        <fullName evidence="4">Protein inturned</fullName>
    </recommendedName>
    <alternativeName>
        <fullName evidence="8">Inturned planar cell polarity effector homolog</fullName>
    </alternativeName>
</protein>
<dbReference type="EnsemblMetazoa" id="XM_008215235">
    <property type="protein sequence ID" value="XP_008213457"/>
    <property type="gene ID" value="LOC100121603"/>
</dbReference>
<dbReference type="InterPro" id="IPR039151">
    <property type="entry name" value="INTU"/>
</dbReference>
<evidence type="ECO:0000256" key="3">
    <source>
        <dbReference type="ARBA" id="ARBA00010034"/>
    </source>
</evidence>
<dbReference type="InterPro" id="IPR043987">
    <property type="entry name" value="CCZ1/INTU/HSP4_longin_1"/>
</dbReference>
<dbReference type="Proteomes" id="UP000002358">
    <property type="component" value="Chromosome 3"/>
</dbReference>
<accession>A0A7M7LV02</accession>
<dbReference type="InterPro" id="IPR001478">
    <property type="entry name" value="PDZ"/>
</dbReference>
<proteinExistence type="inferred from homology"/>
<evidence type="ECO:0000256" key="5">
    <source>
        <dbReference type="ARBA" id="ARBA00022473"/>
    </source>
</evidence>
<dbReference type="InParanoid" id="A0A7M7LV02"/>
<evidence type="ECO:0000256" key="7">
    <source>
        <dbReference type="ARBA" id="ARBA00022794"/>
    </source>
</evidence>
<dbReference type="InterPro" id="IPR043988">
    <property type="entry name" value="CCZ1/INTU_longin_2"/>
</dbReference>
<feature type="domain" description="PDZ" evidence="10">
    <location>
        <begin position="182"/>
        <end position="238"/>
    </location>
</feature>
<evidence type="ECO:0000313" key="12">
    <source>
        <dbReference type="Proteomes" id="UP000002358"/>
    </source>
</evidence>
<comment type="similarity">
    <text evidence="3">Belongs to the inturned family.</text>
</comment>
<dbReference type="OrthoDB" id="10263272at2759"/>
<feature type="region of interest" description="Disordered" evidence="9">
    <location>
        <begin position="1"/>
        <end position="45"/>
    </location>
</feature>
<keyword evidence="5" id="KW-0217">Developmental protein</keyword>
<dbReference type="FunCoup" id="A0A7M7LV02">
    <property type="interactions" value="55"/>
</dbReference>
<evidence type="ECO:0000256" key="1">
    <source>
        <dbReference type="ARBA" id="ARBA00004120"/>
    </source>
</evidence>
<organism evidence="11 12">
    <name type="scientific">Nasonia vitripennis</name>
    <name type="common">Parasitic wasp</name>
    <dbReference type="NCBI Taxonomy" id="7425"/>
    <lineage>
        <taxon>Eukaryota</taxon>
        <taxon>Metazoa</taxon>
        <taxon>Ecdysozoa</taxon>
        <taxon>Arthropoda</taxon>
        <taxon>Hexapoda</taxon>
        <taxon>Insecta</taxon>
        <taxon>Pterygota</taxon>
        <taxon>Neoptera</taxon>
        <taxon>Endopterygota</taxon>
        <taxon>Hymenoptera</taxon>
        <taxon>Apocrita</taxon>
        <taxon>Proctotrupomorpha</taxon>
        <taxon>Chalcidoidea</taxon>
        <taxon>Pteromalidae</taxon>
        <taxon>Pteromalinae</taxon>
        <taxon>Nasonia</taxon>
    </lineage>
</organism>
<feature type="compositionally biased region" description="Polar residues" evidence="9">
    <location>
        <begin position="729"/>
        <end position="740"/>
    </location>
</feature>
<keyword evidence="6" id="KW-0963">Cytoplasm</keyword>
<dbReference type="OMA" id="YVCHRSD"/>
<dbReference type="GO" id="GO:0005929">
    <property type="term" value="C:cilium"/>
    <property type="evidence" value="ECO:0007669"/>
    <property type="project" value="TreeGrafter"/>
</dbReference>
<sequence length="927" mass="105520">MNSLKDKSSVYQHEEQTSGYVRNEKNPVDEEHECWASDSGSSSGSYYSNSSSSAIEWESEISPSGEVFYIESLSESFSAQNKICESNQYISPPPELTRRRSTRAGKLIRLIKRKESYRHSVRINGLASELKQNHESINKLNKQRETALEDFTKGEKYIVNIWIDPEKRHKLGRRATTCEAYLGIIPRIASDKSKIIVAGFVPDGEALKSKNIRVGDWLQNINSKEINNHNIDEILSGIVSPTSVVCQFQRTSVETNYENSSPTMSCPNQSLLARQLVDKEESKILMDSLIKDSLGVVCMKITEFSENDTDLQGILYSFPKSKNKNVHSFLSTTKGAFVTLNHMLPDIIGPQPVSTTVMSSNGLAHIIYFCYEEQLLLICIPDKCCNKQEAMELSKDIVCSLAFTNESVPKCFEIEDNHLYLDHFFYLFFSRLYKDKLTMTKSSSENLKNSTNVDDIRQTDFNFLLPAVQSIELPRDAQIQIDAALTEMEAMDYRDWNHDPMECQRLYTILGSCLYHKRYLLGSHLPAEDLVQVHSFLRRHGLINLMNSEQVKSLIVWKRIYPASCVNRKIAWEEDNVYPLADRWFLLIVGYGHDLLVVVLESGGCTAVFEGNSGPDIFYVEEAQETLKHIRKIGISMLAEKWINANAKPEIITPQKESMSSKMPLSIAENLVGFIKTNQSKSLSNLSSNTIKSTYDNTSFTKSRNYEESRLELNSAYSLETRDSRDSPSQDSLSQVSEMSDQAAPILGRRATRERTNMIASRHSDDSDSDLDNEQLGISDISNIRENLLNQAEYIIPKVITTGDKNSLLYYVHIDLFEGILVSSKLNQLDPEFLSNINICSQTIHKLLSDTKRYKKLLSHDAGKAVINKSLIAIKEHGILFEWENCIYWVVGRLYTTPRPKELYICYQDCTPQNLIEMAFRLQSTHY</sequence>
<dbReference type="PROSITE" id="PS50106">
    <property type="entry name" value="PDZ"/>
    <property type="match status" value="1"/>
</dbReference>
<dbReference type="KEGG" id="nvi:100121603"/>
<gene>
    <name evidence="11" type="primary">100121603</name>
</gene>
<dbReference type="AlphaFoldDB" id="A0A7M7LV02"/>
<dbReference type="PANTHER" id="PTHR21082">
    <property type="entry name" value="PROTEIN INTURNED"/>
    <property type="match status" value="1"/>
</dbReference>
<reference evidence="11" key="1">
    <citation type="submission" date="2021-01" db="UniProtKB">
        <authorList>
            <consortium name="EnsemblMetazoa"/>
        </authorList>
    </citation>
    <scope>IDENTIFICATION</scope>
</reference>
<keyword evidence="7" id="KW-0970">Cilium biogenesis/degradation</keyword>
<dbReference type="GO" id="GO:0001736">
    <property type="term" value="P:establishment of planar polarity"/>
    <property type="evidence" value="ECO:0007669"/>
    <property type="project" value="InterPro"/>
</dbReference>
<dbReference type="SMR" id="A0A7M7LV02"/>
<keyword evidence="12" id="KW-1185">Reference proteome</keyword>
<feature type="compositionally biased region" description="Low complexity" evidence="9">
    <location>
        <begin position="36"/>
        <end position="45"/>
    </location>
</feature>
<comment type="subcellular location">
    <subcellularLocation>
        <location evidence="2">Cell surface</location>
    </subcellularLocation>
    <subcellularLocation>
        <location evidence="1">Cytoplasm</location>
        <location evidence="1">Cytoskeleton</location>
        <location evidence="1">Cilium basal body</location>
    </subcellularLocation>
</comment>
<evidence type="ECO:0000259" key="10">
    <source>
        <dbReference type="PROSITE" id="PS50106"/>
    </source>
</evidence>
<dbReference type="GO" id="GO:0005737">
    <property type="term" value="C:cytoplasm"/>
    <property type="evidence" value="ECO:0007669"/>
    <property type="project" value="TreeGrafter"/>
</dbReference>
<feature type="region of interest" description="Disordered" evidence="9">
    <location>
        <begin position="717"/>
        <end position="754"/>
    </location>
</feature>
<feature type="compositionally biased region" description="Basic and acidic residues" evidence="9">
    <location>
        <begin position="1"/>
        <end position="35"/>
    </location>
</feature>
<dbReference type="Pfam" id="PF19031">
    <property type="entry name" value="Intu_longin_1"/>
    <property type="match status" value="1"/>
</dbReference>
<evidence type="ECO:0000256" key="6">
    <source>
        <dbReference type="ARBA" id="ARBA00022490"/>
    </source>
</evidence>
<evidence type="ECO:0000256" key="4">
    <source>
        <dbReference type="ARBA" id="ARBA00015639"/>
    </source>
</evidence>
<dbReference type="SUPFAM" id="SSF50156">
    <property type="entry name" value="PDZ domain-like"/>
    <property type="match status" value="1"/>
</dbReference>
<dbReference type="GO" id="GO:0009986">
    <property type="term" value="C:cell surface"/>
    <property type="evidence" value="ECO:0007669"/>
    <property type="project" value="UniProtKB-SubCell"/>
</dbReference>
<dbReference type="GO" id="GO:0060271">
    <property type="term" value="P:cilium assembly"/>
    <property type="evidence" value="ECO:0007669"/>
    <property type="project" value="InterPro"/>
</dbReference>
<dbReference type="PANTHER" id="PTHR21082:SF4">
    <property type="entry name" value="PROTEIN INTURNED"/>
    <property type="match status" value="1"/>
</dbReference>
<dbReference type="Pfam" id="PF19032">
    <property type="entry name" value="Intu_longin_2"/>
    <property type="match status" value="1"/>
</dbReference>
<dbReference type="GO" id="GO:0016192">
    <property type="term" value="P:vesicle-mediated transport"/>
    <property type="evidence" value="ECO:0007669"/>
    <property type="project" value="InterPro"/>
</dbReference>
<dbReference type="InterPro" id="IPR036034">
    <property type="entry name" value="PDZ_sf"/>
</dbReference>
<name>A0A7M7LV02_NASVI</name>
<evidence type="ECO:0000256" key="2">
    <source>
        <dbReference type="ARBA" id="ARBA00004241"/>
    </source>
</evidence>
<evidence type="ECO:0000313" key="11">
    <source>
        <dbReference type="EnsemblMetazoa" id="XP_008213457"/>
    </source>
</evidence>
<evidence type="ECO:0000256" key="9">
    <source>
        <dbReference type="SAM" id="MobiDB-lite"/>
    </source>
</evidence>
<evidence type="ECO:0000256" key="8">
    <source>
        <dbReference type="ARBA" id="ARBA00032633"/>
    </source>
</evidence>
<dbReference type="GO" id="GO:0007399">
    <property type="term" value="P:nervous system development"/>
    <property type="evidence" value="ECO:0007669"/>
    <property type="project" value="TreeGrafter"/>
</dbReference>